<accession>A0A150QFN4</accession>
<proteinExistence type="predicted"/>
<dbReference type="PROSITE" id="PS51257">
    <property type="entry name" value="PROKAR_LIPOPROTEIN"/>
    <property type="match status" value="1"/>
</dbReference>
<dbReference type="Proteomes" id="UP000075260">
    <property type="component" value="Unassembled WGS sequence"/>
</dbReference>
<dbReference type="EMBL" id="JEMA01000713">
    <property type="protein sequence ID" value="KYF66759.1"/>
    <property type="molecule type" value="Genomic_DNA"/>
</dbReference>
<evidence type="ECO:0000313" key="1">
    <source>
        <dbReference type="EMBL" id="KYF66759.1"/>
    </source>
</evidence>
<evidence type="ECO:0008006" key="3">
    <source>
        <dbReference type="Google" id="ProtNLM"/>
    </source>
</evidence>
<reference evidence="1 2" key="1">
    <citation type="submission" date="2014-02" db="EMBL/GenBank/DDBJ databases">
        <title>The small core and large imbalanced accessory genome model reveals a collaborative survival strategy of Sorangium cellulosum strains in nature.</title>
        <authorList>
            <person name="Han K."/>
            <person name="Peng R."/>
            <person name="Blom J."/>
            <person name="Li Y.-Z."/>
        </authorList>
    </citation>
    <scope>NUCLEOTIDE SEQUENCE [LARGE SCALE GENOMIC DNA]</scope>
    <source>
        <strain evidence="1 2">So0008-312</strain>
    </source>
</reference>
<comment type="caution">
    <text evidence="1">The sequence shown here is derived from an EMBL/GenBank/DDBJ whole genome shotgun (WGS) entry which is preliminary data.</text>
</comment>
<dbReference type="RefSeq" id="WP_061610295.1">
    <property type="nucleotide sequence ID" value="NZ_JEMA01000713.1"/>
</dbReference>
<protein>
    <recommendedName>
        <fullName evidence="3">Fibrinogen C-terminal domain-containing protein</fullName>
    </recommendedName>
</protein>
<dbReference type="AlphaFoldDB" id="A0A150QFN4"/>
<evidence type="ECO:0000313" key="2">
    <source>
        <dbReference type="Proteomes" id="UP000075260"/>
    </source>
</evidence>
<dbReference type="OrthoDB" id="5515467at2"/>
<organism evidence="1 2">
    <name type="scientific">Sorangium cellulosum</name>
    <name type="common">Polyangium cellulosum</name>
    <dbReference type="NCBI Taxonomy" id="56"/>
    <lineage>
        <taxon>Bacteria</taxon>
        <taxon>Pseudomonadati</taxon>
        <taxon>Myxococcota</taxon>
        <taxon>Polyangia</taxon>
        <taxon>Polyangiales</taxon>
        <taxon>Polyangiaceae</taxon>
        <taxon>Sorangium</taxon>
    </lineage>
</organism>
<sequence>MRSGSAAWVGAAACLLVCGCTTVAGLDRPYHLQPDGGAGGAGGAGGSAPADERCDVEASAGCVYDRCDAVPEGAPAGVYTLDPDGAGPSGALQVHCGEPADGGRWALVFNSVGELGGPTLAFWKILYADRLSPKGEPSLDNNHYQPGLYIPGREYRDEIEDIPGTVVEVLRANAEGIDPETMQLLTPIRLSGGEDNLFDWQFGTGWASEDFDRDTKGDGNCASAFAGVAQHYGNCFVYSLGADGDEDESVTDDDWGPHLETVVATSYGLSNDGSHYTRVKRISRWTRW</sequence>
<gene>
    <name evidence="1" type="ORF">BE15_40070</name>
</gene>
<name>A0A150QFN4_SORCE</name>